<organism evidence="4 5">
    <name type="scientific">Turnera subulata</name>
    <dbReference type="NCBI Taxonomy" id="218843"/>
    <lineage>
        <taxon>Eukaryota</taxon>
        <taxon>Viridiplantae</taxon>
        <taxon>Streptophyta</taxon>
        <taxon>Embryophyta</taxon>
        <taxon>Tracheophyta</taxon>
        <taxon>Spermatophyta</taxon>
        <taxon>Magnoliopsida</taxon>
        <taxon>eudicotyledons</taxon>
        <taxon>Gunneridae</taxon>
        <taxon>Pentapetalae</taxon>
        <taxon>rosids</taxon>
        <taxon>fabids</taxon>
        <taxon>Malpighiales</taxon>
        <taxon>Passifloraceae</taxon>
        <taxon>Turnera</taxon>
    </lineage>
</organism>
<keyword evidence="5" id="KW-1185">Reference proteome</keyword>
<dbReference type="InterPro" id="IPR040256">
    <property type="entry name" value="At4g02000-like"/>
</dbReference>
<evidence type="ECO:0000259" key="3">
    <source>
        <dbReference type="Pfam" id="PF14392"/>
    </source>
</evidence>
<evidence type="ECO:0000259" key="2">
    <source>
        <dbReference type="Pfam" id="PF14111"/>
    </source>
</evidence>
<dbReference type="InterPro" id="IPR025836">
    <property type="entry name" value="Zn_knuckle_CX2CX4HX4C"/>
</dbReference>
<evidence type="ECO:0000256" key="1">
    <source>
        <dbReference type="SAM" id="MobiDB-lite"/>
    </source>
</evidence>
<dbReference type="AlphaFoldDB" id="A0A9Q0FNW7"/>
<dbReference type="PANTHER" id="PTHR31286:SF167">
    <property type="entry name" value="OS09G0268800 PROTEIN"/>
    <property type="match status" value="1"/>
</dbReference>
<dbReference type="Proteomes" id="UP001141552">
    <property type="component" value="Unassembled WGS sequence"/>
</dbReference>
<dbReference type="PANTHER" id="PTHR31286">
    <property type="entry name" value="GLYCINE-RICH CELL WALL STRUCTURAL PROTEIN 1.8-LIKE"/>
    <property type="match status" value="1"/>
</dbReference>
<reference evidence="4" key="2">
    <citation type="journal article" date="2023" name="Plants (Basel)">
        <title>Annotation of the Turnera subulata (Passifloraceae) Draft Genome Reveals the S-Locus Evolved after the Divergence of Turneroideae from Passifloroideae in a Stepwise Manner.</title>
        <authorList>
            <person name="Henning P.M."/>
            <person name="Roalson E.H."/>
            <person name="Mir W."/>
            <person name="McCubbin A.G."/>
            <person name="Shore J.S."/>
        </authorList>
    </citation>
    <scope>NUCLEOTIDE SEQUENCE</scope>
    <source>
        <strain evidence="4">F60SS</strain>
    </source>
</reference>
<name>A0A9Q0FNW7_9ROSI</name>
<protein>
    <recommendedName>
        <fullName evidence="6">Zinc knuckle CX2CX4HX4C domain-containing protein</fullName>
    </recommendedName>
</protein>
<gene>
    <name evidence="4" type="ORF">Tsubulata_049309</name>
</gene>
<evidence type="ECO:0000313" key="5">
    <source>
        <dbReference type="Proteomes" id="UP001141552"/>
    </source>
</evidence>
<reference evidence="4" key="1">
    <citation type="submission" date="2022-02" db="EMBL/GenBank/DDBJ databases">
        <authorList>
            <person name="Henning P.M."/>
            <person name="McCubbin A.G."/>
            <person name="Shore J.S."/>
        </authorList>
    </citation>
    <scope>NUCLEOTIDE SEQUENCE</scope>
    <source>
        <strain evidence="4">F60SS</strain>
        <tissue evidence="4">Leaves</tissue>
    </source>
</reference>
<feature type="domain" description="DUF4283" evidence="2">
    <location>
        <begin position="26"/>
        <end position="81"/>
    </location>
</feature>
<feature type="region of interest" description="Disordered" evidence="1">
    <location>
        <begin position="193"/>
        <end position="232"/>
    </location>
</feature>
<proteinExistence type="predicted"/>
<evidence type="ECO:0008006" key="6">
    <source>
        <dbReference type="Google" id="ProtNLM"/>
    </source>
</evidence>
<dbReference type="Pfam" id="PF14392">
    <property type="entry name" value="zf-CCHC_4"/>
    <property type="match status" value="1"/>
</dbReference>
<sequence length="372" mass="40979">MTTYARLVIDLRASQDPHDVPEETSLGSIFARTYAVGAFRVIPKPNSIFLIGFEHEEDCKHVLKGSPWLVSNLHFCLKPWIKFVVDQPLRPGVHVLDSQGKEIWIKFKYERLGEFCFRCGLISHATYKCKKAKRANEGKELPVEDSYGPWMRAKEVYGKHYFGQKSFSKTTPYEPNDANLNPPPDNAVESPYIEGTAPGSSCAGTPGDVHRKRKASKDPSLSHITESAKKHHTEVVQVVAEIVEELDTNTPVSKSASCPSWKRLARSTQVPPHTSVEEWVKAYEKGETYNDGMGVVEPIPFGDPRGASGASSWVSSQVTDGEIPAVGAYTSTVCPVFGPRLSSSSSSVLRPLVALLGQQSRQCCPDDGIFTV</sequence>
<comment type="caution">
    <text evidence="4">The sequence shown here is derived from an EMBL/GenBank/DDBJ whole genome shotgun (WGS) entry which is preliminary data.</text>
</comment>
<dbReference type="EMBL" id="JAKUCV010004800">
    <property type="protein sequence ID" value="KAJ4834005.1"/>
    <property type="molecule type" value="Genomic_DNA"/>
</dbReference>
<feature type="domain" description="Zinc knuckle CX2CX4HX4C" evidence="3">
    <location>
        <begin position="84"/>
        <end position="131"/>
    </location>
</feature>
<accession>A0A9Q0FNW7</accession>
<dbReference type="Pfam" id="PF14111">
    <property type="entry name" value="DUF4283"/>
    <property type="match status" value="1"/>
</dbReference>
<dbReference type="InterPro" id="IPR025558">
    <property type="entry name" value="DUF4283"/>
</dbReference>
<dbReference type="OrthoDB" id="1166622at2759"/>
<evidence type="ECO:0000313" key="4">
    <source>
        <dbReference type="EMBL" id="KAJ4834005.1"/>
    </source>
</evidence>